<dbReference type="Pfam" id="PF13663">
    <property type="entry name" value="DUF4148"/>
    <property type="match status" value="2"/>
</dbReference>
<evidence type="ECO:0000313" key="3">
    <source>
        <dbReference type="EMBL" id="APW36095.1"/>
    </source>
</evidence>
<dbReference type="InterPro" id="IPR025421">
    <property type="entry name" value="DUF4148"/>
</dbReference>
<evidence type="ECO:0000313" key="4">
    <source>
        <dbReference type="Proteomes" id="UP000186609"/>
    </source>
</evidence>
<feature type="chain" id="PRO_5012568940" description="DUF4148 domain-containing protein" evidence="2">
    <location>
        <begin position="25"/>
        <end position="115"/>
    </location>
</feature>
<dbReference type="OrthoDB" id="8656910at2"/>
<feature type="signal peptide" evidence="2">
    <location>
        <begin position="1"/>
        <end position="24"/>
    </location>
</feature>
<protein>
    <recommendedName>
        <fullName evidence="5">DUF4148 domain-containing protein</fullName>
    </recommendedName>
</protein>
<dbReference type="RefSeq" id="WP_076196115.1">
    <property type="nucleotide sequence ID" value="NZ_CP019236.1"/>
</dbReference>
<reference evidence="3 4" key="1">
    <citation type="submission" date="2017-01" db="EMBL/GenBank/DDBJ databases">
        <authorList>
            <person name="Mah S.A."/>
            <person name="Swanson W.J."/>
            <person name="Moy G.W."/>
            <person name="Vacquier V.D."/>
        </authorList>
    </citation>
    <scope>NUCLEOTIDE SEQUENCE [LARGE SCALE GENOMIC DNA]</scope>
    <source>
        <strain evidence="3 4">DCY110</strain>
    </source>
</reference>
<dbReference type="KEGG" id="rhy:RD110_01810"/>
<keyword evidence="4" id="KW-1185">Reference proteome</keyword>
<evidence type="ECO:0000256" key="2">
    <source>
        <dbReference type="SAM" id="SignalP"/>
    </source>
</evidence>
<dbReference type="Proteomes" id="UP000186609">
    <property type="component" value="Chromosome"/>
</dbReference>
<accession>A0A1P8JQT8</accession>
<keyword evidence="2" id="KW-0732">Signal</keyword>
<sequence>MNTTKILSSALIAVAALSAASAFAGDNNSYPELPVQASTLTRAQVRAEVAQAQRDGTLQINNDDYPAQASALTSVKTRDQVKAELRDAQRAGYTQRIDNAYPGDVAQGGNANVRG</sequence>
<organism evidence="3 4">
    <name type="scientific">Rhodoferax koreensis</name>
    <dbReference type="NCBI Taxonomy" id="1842727"/>
    <lineage>
        <taxon>Bacteria</taxon>
        <taxon>Pseudomonadati</taxon>
        <taxon>Pseudomonadota</taxon>
        <taxon>Betaproteobacteria</taxon>
        <taxon>Burkholderiales</taxon>
        <taxon>Comamonadaceae</taxon>
        <taxon>Rhodoferax</taxon>
    </lineage>
</organism>
<dbReference type="AlphaFoldDB" id="A0A1P8JQT8"/>
<evidence type="ECO:0008006" key="5">
    <source>
        <dbReference type="Google" id="ProtNLM"/>
    </source>
</evidence>
<proteinExistence type="predicted"/>
<gene>
    <name evidence="3" type="ORF">RD110_01810</name>
</gene>
<feature type="region of interest" description="Disordered" evidence="1">
    <location>
        <begin position="94"/>
        <end position="115"/>
    </location>
</feature>
<dbReference type="EMBL" id="CP019236">
    <property type="protein sequence ID" value="APW36095.1"/>
    <property type="molecule type" value="Genomic_DNA"/>
</dbReference>
<name>A0A1P8JQT8_9BURK</name>
<evidence type="ECO:0000256" key="1">
    <source>
        <dbReference type="SAM" id="MobiDB-lite"/>
    </source>
</evidence>